<reference evidence="8 9" key="1">
    <citation type="submission" date="2016-10" db="EMBL/GenBank/DDBJ databases">
        <authorList>
            <person name="de Groot N.N."/>
        </authorList>
    </citation>
    <scope>NUCLEOTIDE SEQUENCE [LARGE SCALE GENOMIC DNA]</scope>
    <source>
        <strain evidence="8 9">DSM 26656</strain>
    </source>
</reference>
<dbReference type="InterPro" id="IPR035996">
    <property type="entry name" value="4pyrrol_Methylase_sf"/>
</dbReference>
<dbReference type="NCBIfam" id="TIGR02434">
    <property type="entry name" value="CobF"/>
    <property type="match status" value="1"/>
</dbReference>
<dbReference type="EC" id="2.1.1.152" evidence="6"/>
<dbReference type="PIRSF" id="PIRSF036525">
    <property type="entry name" value="CobF"/>
    <property type="match status" value="1"/>
</dbReference>
<gene>
    <name evidence="8" type="ORF">SAMN04488115_11124</name>
</gene>
<dbReference type="InterPro" id="IPR012797">
    <property type="entry name" value="CobF"/>
</dbReference>
<dbReference type="InterPro" id="IPR000878">
    <property type="entry name" value="4pyrrol_Mease"/>
</dbReference>
<accession>A0A1H6CME9</accession>
<dbReference type="InterPro" id="IPR014777">
    <property type="entry name" value="4pyrrole_Mease_sub1"/>
</dbReference>
<dbReference type="GO" id="GO:0043819">
    <property type="term" value="F:precorrin-6A synthase (deacetylating) activity"/>
    <property type="evidence" value="ECO:0007669"/>
    <property type="project" value="UniProtKB-EC"/>
</dbReference>
<dbReference type="PANTHER" id="PTHR43467:SF1">
    <property type="entry name" value="PRECORRIN-6A SYNTHASE [DEACETYLATING]"/>
    <property type="match status" value="1"/>
</dbReference>
<evidence type="ECO:0000256" key="1">
    <source>
        <dbReference type="ARBA" id="ARBA00004953"/>
    </source>
</evidence>
<dbReference type="AlphaFoldDB" id="A0A1H6CME9"/>
<evidence type="ECO:0000256" key="5">
    <source>
        <dbReference type="ARBA" id="ARBA00022691"/>
    </source>
</evidence>
<dbReference type="PANTHER" id="PTHR43467">
    <property type="entry name" value="COBALT-PRECORRIN-2 C(20)-METHYLTRANSFERASE"/>
    <property type="match status" value="1"/>
</dbReference>
<proteinExistence type="predicted"/>
<dbReference type="SUPFAM" id="SSF53790">
    <property type="entry name" value="Tetrapyrrole methylase"/>
    <property type="match status" value="1"/>
</dbReference>
<evidence type="ECO:0000256" key="6">
    <source>
        <dbReference type="PIRNR" id="PIRNR036525"/>
    </source>
</evidence>
<evidence type="ECO:0000256" key="4">
    <source>
        <dbReference type="ARBA" id="ARBA00022679"/>
    </source>
</evidence>
<keyword evidence="3 6" id="KW-0489">Methyltransferase</keyword>
<dbReference type="Pfam" id="PF00590">
    <property type="entry name" value="TP_methylase"/>
    <property type="match status" value="1"/>
</dbReference>
<organism evidence="8 9">
    <name type="scientific">Bosea lathyri</name>
    <dbReference type="NCBI Taxonomy" id="1036778"/>
    <lineage>
        <taxon>Bacteria</taxon>
        <taxon>Pseudomonadati</taxon>
        <taxon>Pseudomonadota</taxon>
        <taxon>Alphaproteobacteria</taxon>
        <taxon>Hyphomicrobiales</taxon>
        <taxon>Boseaceae</taxon>
        <taxon>Bosea</taxon>
    </lineage>
</organism>
<evidence type="ECO:0000259" key="7">
    <source>
        <dbReference type="Pfam" id="PF00590"/>
    </source>
</evidence>
<evidence type="ECO:0000256" key="3">
    <source>
        <dbReference type="ARBA" id="ARBA00022603"/>
    </source>
</evidence>
<keyword evidence="5 6" id="KW-0949">S-adenosyl-L-methionine</keyword>
<protein>
    <recommendedName>
        <fullName evidence="6">Precorrin-6A synthase [deacetylating]</fullName>
        <ecNumber evidence="6">2.1.1.152</ecNumber>
    </recommendedName>
</protein>
<dbReference type="Gene3D" id="3.40.1010.10">
    <property type="entry name" value="Cobalt-precorrin-4 Transmethylase, Domain 1"/>
    <property type="match status" value="1"/>
</dbReference>
<dbReference type="CDD" id="cd11643">
    <property type="entry name" value="Precorrin-6A-synthase"/>
    <property type="match status" value="1"/>
</dbReference>
<feature type="domain" description="Tetrapyrrole methylase" evidence="7">
    <location>
        <begin position="5"/>
        <end position="224"/>
    </location>
</feature>
<dbReference type="GO" id="GO:0032259">
    <property type="term" value="P:methylation"/>
    <property type="evidence" value="ECO:0007669"/>
    <property type="project" value="UniProtKB-KW"/>
</dbReference>
<keyword evidence="9" id="KW-1185">Reference proteome</keyword>
<dbReference type="Gene3D" id="3.30.950.10">
    <property type="entry name" value="Methyltransferase, Cobalt-precorrin-4 Transmethylase, Domain 2"/>
    <property type="match status" value="1"/>
</dbReference>
<dbReference type="Proteomes" id="UP000236743">
    <property type="component" value="Unassembled WGS sequence"/>
</dbReference>
<evidence type="ECO:0000313" key="8">
    <source>
        <dbReference type="EMBL" id="SEG73833.1"/>
    </source>
</evidence>
<evidence type="ECO:0000256" key="2">
    <source>
        <dbReference type="ARBA" id="ARBA00022573"/>
    </source>
</evidence>
<sequence>MMRNILIIGIGAGNPDHMTVQAIEALNRADVLFMPDKGTEKAALQQLRRRICDRFIRNPDYRTVTVAIPQRAPAGSDYRGSVDDWHARIAASYQRLFSEELAEGQCGALLVWGDPALYDSTLRIVERIRASGFALDYEVIPGISSVQVLAARHRIALNRIGEPVLITTGRKLADGFPADQDSVVVMLDGDQTFRHVASAELDIYWGAYLGTPDELLISGRLTEVMAEIEATRAQARQRHGWIMDVYLLRRNRPA</sequence>
<dbReference type="GO" id="GO:0009236">
    <property type="term" value="P:cobalamin biosynthetic process"/>
    <property type="evidence" value="ECO:0007669"/>
    <property type="project" value="UniProtKB-KW"/>
</dbReference>
<dbReference type="EMBL" id="FNUY01000011">
    <property type="protein sequence ID" value="SEG73833.1"/>
    <property type="molecule type" value="Genomic_DNA"/>
</dbReference>
<name>A0A1H6CME9_9HYPH</name>
<evidence type="ECO:0000313" key="9">
    <source>
        <dbReference type="Proteomes" id="UP000236743"/>
    </source>
</evidence>
<dbReference type="InterPro" id="IPR014776">
    <property type="entry name" value="4pyrrole_Mease_sub2"/>
</dbReference>
<comment type="pathway">
    <text evidence="1">Cofactor biosynthesis; adenosylcobalamin biosynthesis.</text>
</comment>
<keyword evidence="4 6" id="KW-0808">Transferase</keyword>
<keyword evidence="2" id="KW-0169">Cobalamin biosynthesis</keyword>
<comment type="function">
    <text evidence="6">Catalyzes the methylation of C-1 in precorrin-5 and the subsequent extrusion of acetic acid from the resulting intermediate to form cobalt-precorrin-6A.</text>
</comment>
<comment type="catalytic activity">
    <reaction evidence="6">
        <text>precorrin-5 + S-adenosyl-L-methionine + H2O = precorrin-6A + acetate + S-adenosyl-L-homocysteine + 2 H(+)</text>
        <dbReference type="Rhea" id="RHEA:18261"/>
        <dbReference type="ChEBI" id="CHEBI:15377"/>
        <dbReference type="ChEBI" id="CHEBI:15378"/>
        <dbReference type="ChEBI" id="CHEBI:30089"/>
        <dbReference type="ChEBI" id="CHEBI:57856"/>
        <dbReference type="ChEBI" id="CHEBI:59789"/>
        <dbReference type="ChEBI" id="CHEBI:77871"/>
        <dbReference type="ChEBI" id="CHEBI:77872"/>
        <dbReference type="EC" id="2.1.1.152"/>
    </reaction>
</comment>